<dbReference type="GeneID" id="9827717"/>
<dbReference type="KEGG" id="crq:GCK72_003141"/>
<dbReference type="eggNOG" id="ENOG502RT6G">
    <property type="taxonomic scope" value="Eukaryota"/>
</dbReference>
<dbReference type="InParanoid" id="E3N3I3"/>
<feature type="domain" description="F-box" evidence="1">
    <location>
        <begin position="4"/>
        <end position="50"/>
    </location>
</feature>
<dbReference type="STRING" id="31234.E3N3I3"/>
<dbReference type="PANTHER" id="PTHR21503:SF52">
    <property type="entry name" value="F-BOX DOMAIN-CONTAINING PROTEIN"/>
    <property type="match status" value="1"/>
</dbReference>
<gene>
    <name evidence="2" type="ORF">CRE_21993</name>
</gene>
<protein>
    <recommendedName>
        <fullName evidence="1">F-box domain-containing protein</fullName>
    </recommendedName>
</protein>
<evidence type="ECO:0000259" key="1">
    <source>
        <dbReference type="PROSITE" id="PS50181"/>
    </source>
</evidence>
<dbReference type="Pfam" id="PF00646">
    <property type="entry name" value="F-box"/>
    <property type="match status" value="1"/>
</dbReference>
<dbReference type="Proteomes" id="UP000008281">
    <property type="component" value="Unassembled WGS sequence"/>
</dbReference>
<keyword evidence="3" id="KW-1185">Reference proteome</keyword>
<accession>E3N3I3</accession>
<sequence>MSSPFSLLRLPRVVLCEVLKSLSIGEKILLSLCSKRISTQINNAQFYSQKVIVNLDMLCQGIRVHSENNKDTFEIFPYLISSSSHNSDIHQFPIAGCSTPGFSIPTGIKIFWNNHREGFLYLIRHLLKMFKCNISADISYYNCDILQPVIFELFDLQVEFKKLTISLNGSEDEHLFWNQISNKLGLVEDLIIYYWVRYLFRPDFISWPQNITIMNSTGVTLRFLFACTSPTITLFKSLLDNNDLDVILRRWKTGGLLNLEHLQIQSELLKNNGTTILGMKLWDLDGMVIQNDDGSKKATIRVGVQCIEMSVTSSD</sequence>
<dbReference type="CTD" id="9827717"/>
<dbReference type="EMBL" id="DS268519">
    <property type="protein sequence ID" value="EFO85055.1"/>
    <property type="molecule type" value="Genomic_DNA"/>
</dbReference>
<dbReference type="PROSITE" id="PS50181">
    <property type="entry name" value="FBOX"/>
    <property type="match status" value="1"/>
</dbReference>
<dbReference type="AlphaFoldDB" id="E3N3I3"/>
<dbReference type="HOGENOM" id="CLU_028840_6_0_1"/>
<dbReference type="RefSeq" id="XP_003097064.2">
    <property type="nucleotide sequence ID" value="XM_003097016.2"/>
</dbReference>
<evidence type="ECO:0000313" key="2">
    <source>
        <dbReference type="EMBL" id="EFO85055.1"/>
    </source>
</evidence>
<name>E3N3I3_CAERE</name>
<proteinExistence type="predicted"/>
<reference evidence="2" key="1">
    <citation type="submission" date="2007-07" db="EMBL/GenBank/DDBJ databases">
        <title>PCAP assembly of the Caenorhabditis remanei genome.</title>
        <authorList>
            <consortium name="The Caenorhabditis remanei Sequencing Consortium"/>
            <person name="Wilson R.K."/>
        </authorList>
    </citation>
    <scope>NUCLEOTIDE SEQUENCE [LARGE SCALE GENOMIC DNA]</scope>
    <source>
        <strain evidence="2">PB4641</strain>
    </source>
</reference>
<evidence type="ECO:0000313" key="3">
    <source>
        <dbReference type="Proteomes" id="UP000008281"/>
    </source>
</evidence>
<organism evidence="3">
    <name type="scientific">Caenorhabditis remanei</name>
    <name type="common">Caenorhabditis vulgaris</name>
    <dbReference type="NCBI Taxonomy" id="31234"/>
    <lineage>
        <taxon>Eukaryota</taxon>
        <taxon>Metazoa</taxon>
        <taxon>Ecdysozoa</taxon>
        <taxon>Nematoda</taxon>
        <taxon>Chromadorea</taxon>
        <taxon>Rhabditida</taxon>
        <taxon>Rhabditina</taxon>
        <taxon>Rhabditomorpha</taxon>
        <taxon>Rhabditoidea</taxon>
        <taxon>Rhabditidae</taxon>
        <taxon>Peloderinae</taxon>
        <taxon>Caenorhabditis</taxon>
    </lineage>
</organism>
<dbReference type="PANTHER" id="PTHR21503">
    <property type="entry name" value="F-BOX-CONTAINING HYPOTHETICAL PROTEIN C.ELEGANS"/>
    <property type="match status" value="1"/>
</dbReference>
<dbReference type="InterPro" id="IPR001810">
    <property type="entry name" value="F-box_dom"/>
</dbReference>